<evidence type="ECO:0000313" key="2">
    <source>
        <dbReference type="Proteomes" id="UP001321473"/>
    </source>
</evidence>
<accession>A0AAQ4D5U4</accession>
<dbReference type="Proteomes" id="UP001321473">
    <property type="component" value="Unassembled WGS sequence"/>
</dbReference>
<reference evidence="1 2" key="1">
    <citation type="journal article" date="2023" name="Arcadia Sci">
        <title>De novo assembly of a long-read Amblyomma americanum tick genome.</title>
        <authorList>
            <person name="Chou S."/>
            <person name="Poskanzer K.E."/>
            <person name="Rollins M."/>
            <person name="Thuy-Boun P.S."/>
        </authorList>
    </citation>
    <scope>NUCLEOTIDE SEQUENCE [LARGE SCALE GENOMIC DNA]</scope>
    <source>
        <strain evidence="1">F_SG_1</strain>
        <tissue evidence="1">Salivary glands</tissue>
    </source>
</reference>
<dbReference type="AlphaFoldDB" id="A0AAQ4D5U4"/>
<proteinExistence type="predicted"/>
<evidence type="ECO:0000313" key="1">
    <source>
        <dbReference type="EMBL" id="KAK8757834.1"/>
    </source>
</evidence>
<protein>
    <submittedName>
        <fullName evidence="1">Uncharacterized protein</fullName>
    </submittedName>
</protein>
<organism evidence="1 2">
    <name type="scientific">Amblyomma americanum</name>
    <name type="common">Lone star tick</name>
    <dbReference type="NCBI Taxonomy" id="6943"/>
    <lineage>
        <taxon>Eukaryota</taxon>
        <taxon>Metazoa</taxon>
        <taxon>Ecdysozoa</taxon>
        <taxon>Arthropoda</taxon>
        <taxon>Chelicerata</taxon>
        <taxon>Arachnida</taxon>
        <taxon>Acari</taxon>
        <taxon>Parasitiformes</taxon>
        <taxon>Ixodida</taxon>
        <taxon>Ixodoidea</taxon>
        <taxon>Ixodidae</taxon>
        <taxon>Amblyomminae</taxon>
        <taxon>Amblyomma</taxon>
    </lineage>
</organism>
<dbReference type="EMBL" id="JARKHS020034764">
    <property type="protein sequence ID" value="KAK8757834.1"/>
    <property type="molecule type" value="Genomic_DNA"/>
</dbReference>
<sequence>MWTKRRRPICWKAPVCRGSPVCQAAVALKAAQRLVVGPQQSETLCIRSTLRKESGVLCSRASFKPWGR</sequence>
<gene>
    <name evidence="1" type="ORF">V5799_004534</name>
</gene>
<keyword evidence="2" id="KW-1185">Reference proteome</keyword>
<name>A0AAQ4D5U4_AMBAM</name>
<comment type="caution">
    <text evidence="1">The sequence shown here is derived from an EMBL/GenBank/DDBJ whole genome shotgun (WGS) entry which is preliminary data.</text>
</comment>